<accession>A0ABT1YNG7</accession>
<dbReference type="Pfam" id="PF01547">
    <property type="entry name" value="SBP_bac_1"/>
    <property type="match status" value="1"/>
</dbReference>
<dbReference type="InterPro" id="IPR006059">
    <property type="entry name" value="SBP"/>
</dbReference>
<dbReference type="PANTHER" id="PTHR43649:SF12">
    <property type="entry name" value="DIACETYLCHITOBIOSE BINDING PROTEIN DASA"/>
    <property type="match status" value="1"/>
</dbReference>
<dbReference type="Proteomes" id="UP001300012">
    <property type="component" value="Unassembled WGS sequence"/>
</dbReference>
<evidence type="ECO:0000313" key="2">
    <source>
        <dbReference type="EMBL" id="MCR8634718.1"/>
    </source>
</evidence>
<feature type="chain" id="PRO_5046588549" evidence="1">
    <location>
        <begin position="23"/>
        <end position="547"/>
    </location>
</feature>
<reference evidence="2 3" key="1">
    <citation type="submission" date="2022-08" db="EMBL/GenBank/DDBJ databases">
        <title>Paenibacillus endoradicis sp. nov., Paenibacillus radicibacter sp. nov and Paenibacillus pararadicis sp. nov., three cold-adapted plant growth-promoting bacteria isolated from root of Larix gmelinii in Great Khingan.</title>
        <authorList>
            <person name="Xue H."/>
        </authorList>
    </citation>
    <scope>NUCLEOTIDE SEQUENCE [LARGE SCALE GENOMIC DNA]</scope>
    <source>
        <strain evidence="2 3">N5-1-1-5</strain>
    </source>
</reference>
<keyword evidence="3" id="KW-1185">Reference proteome</keyword>
<dbReference type="Gene3D" id="3.40.190.10">
    <property type="entry name" value="Periplasmic binding protein-like II"/>
    <property type="match status" value="2"/>
</dbReference>
<feature type="signal peptide" evidence="1">
    <location>
        <begin position="1"/>
        <end position="22"/>
    </location>
</feature>
<protein>
    <submittedName>
        <fullName evidence="2">ABC transporter substrate-binding protein</fullName>
    </submittedName>
</protein>
<evidence type="ECO:0000313" key="3">
    <source>
        <dbReference type="Proteomes" id="UP001300012"/>
    </source>
</evidence>
<dbReference type="SUPFAM" id="SSF53850">
    <property type="entry name" value="Periplasmic binding protein-like II"/>
    <property type="match status" value="1"/>
</dbReference>
<name>A0ABT1YNG7_9BACL</name>
<evidence type="ECO:0000256" key="1">
    <source>
        <dbReference type="SAM" id="SignalP"/>
    </source>
</evidence>
<comment type="caution">
    <text evidence="2">The sequence shown here is derived from an EMBL/GenBank/DDBJ whole genome shotgun (WGS) entry which is preliminary data.</text>
</comment>
<sequence length="547" mass="61363">MKKGLTALVALTTSLALLSACADSGQKEAAQKKEASSDDQVTAAGVFPITKEKTTLKVMVKGSSIVENFATNEFTKWLEEKTNIHIDWEVAPEKTFAEKLNVSLASGDYPDVLLNMSVSPIQQSIYGKDGVFIPLNPYIDKYGVEMKKMFEQVSYVKDLITMPDGNIYSVPQVNDCYHCSLGQKMWIYQPWLDKLGLKMPETTDEFYQVLKAFKEKDPNGNGKADEIPLVGATNGPSSTLDLFLPSAFIEKDFNLRFVKDGKVQVAFNQPEWKDALKYINKLYAEGLISPQTFTQDRNQLKQMGLNPEIPIVGAIASQNQTVFVDVDNPRFKDYISVPPLKGPAGIRSTAYNPYAVSTGQFVVTNKAKNPAAAFRMADLLLSEEATLRSTQGRPDQEWVRSAPGEIGVNGKQAKWKPIVTFGKLQNVHWAQAGPSLRTNELRLSVAADPKNSLELILYNETKKYEPYETDPSKIVPPLFFTNEQAEELATLEKTITDYRTEFFAKTVTGSLDIDKEWSNYLSTLDKMNIKRYLEIYQQAYTQYKSKK</sequence>
<proteinExistence type="predicted"/>
<organism evidence="2 3">
    <name type="scientific">Paenibacillus radicis</name>
    <name type="common">ex Xue et al. 2023</name>
    <dbReference type="NCBI Taxonomy" id="2972489"/>
    <lineage>
        <taxon>Bacteria</taxon>
        <taxon>Bacillati</taxon>
        <taxon>Bacillota</taxon>
        <taxon>Bacilli</taxon>
        <taxon>Bacillales</taxon>
        <taxon>Paenibacillaceae</taxon>
        <taxon>Paenibacillus</taxon>
    </lineage>
</organism>
<keyword evidence="1" id="KW-0732">Signal</keyword>
<dbReference type="RefSeq" id="WP_258216269.1">
    <property type="nucleotide sequence ID" value="NZ_JANQBD010000021.1"/>
</dbReference>
<dbReference type="PANTHER" id="PTHR43649">
    <property type="entry name" value="ARABINOSE-BINDING PROTEIN-RELATED"/>
    <property type="match status" value="1"/>
</dbReference>
<dbReference type="PROSITE" id="PS51257">
    <property type="entry name" value="PROKAR_LIPOPROTEIN"/>
    <property type="match status" value="1"/>
</dbReference>
<dbReference type="CDD" id="cd13581">
    <property type="entry name" value="PBP2_AlgQ_like_2"/>
    <property type="match status" value="1"/>
</dbReference>
<gene>
    <name evidence="2" type="ORF">NV381_26315</name>
</gene>
<dbReference type="EMBL" id="JANQBD010000021">
    <property type="protein sequence ID" value="MCR8634718.1"/>
    <property type="molecule type" value="Genomic_DNA"/>
</dbReference>
<dbReference type="InterPro" id="IPR050490">
    <property type="entry name" value="Bact_solute-bd_prot1"/>
</dbReference>